<evidence type="ECO:0000313" key="1">
    <source>
        <dbReference type="EMBL" id="PVD19684.1"/>
    </source>
</evidence>
<proteinExistence type="predicted"/>
<keyword evidence="2" id="KW-1185">Reference proteome</keyword>
<protein>
    <submittedName>
        <fullName evidence="1">Uncharacterized protein</fullName>
    </submittedName>
</protein>
<dbReference type="Proteomes" id="UP000245119">
    <property type="component" value="Linkage Group LG13"/>
</dbReference>
<name>A0A2T7NEU2_POMCA</name>
<organism evidence="1 2">
    <name type="scientific">Pomacea canaliculata</name>
    <name type="common">Golden apple snail</name>
    <dbReference type="NCBI Taxonomy" id="400727"/>
    <lineage>
        <taxon>Eukaryota</taxon>
        <taxon>Metazoa</taxon>
        <taxon>Spiralia</taxon>
        <taxon>Lophotrochozoa</taxon>
        <taxon>Mollusca</taxon>
        <taxon>Gastropoda</taxon>
        <taxon>Caenogastropoda</taxon>
        <taxon>Architaenioglossa</taxon>
        <taxon>Ampullarioidea</taxon>
        <taxon>Ampullariidae</taxon>
        <taxon>Pomacea</taxon>
    </lineage>
</organism>
<comment type="caution">
    <text evidence="1">The sequence shown here is derived from an EMBL/GenBank/DDBJ whole genome shotgun (WGS) entry which is preliminary data.</text>
</comment>
<dbReference type="EMBL" id="PZQS01000013">
    <property type="protein sequence ID" value="PVD19684.1"/>
    <property type="molecule type" value="Genomic_DNA"/>
</dbReference>
<dbReference type="AlphaFoldDB" id="A0A2T7NEU2"/>
<accession>A0A2T7NEU2</accession>
<evidence type="ECO:0000313" key="2">
    <source>
        <dbReference type="Proteomes" id="UP000245119"/>
    </source>
</evidence>
<gene>
    <name evidence="1" type="ORF">C0Q70_20174</name>
</gene>
<reference evidence="1 2" key="1">
    <citation type="submission" date="2018-04" db="EMBL/GenBank/DDBJ databases">
        <title>The genome of golden apple snail Pomacea canaliculata provides insight into stress tolerance and invasive adaptation.</title>
        <authorList>
            <person name="Liu C."/>
            <person name="Liu B."/>
            <person name="Ren Y."/>
            <person name="Zhang Y."/>
            <person name="Wang H."/>
            <person name="Li S."/>
            <person name="Jiang F."/>
            <person name="Yin L."/>
            <person name="Zhang G."/>
            <person name="Qian W."/>
            <person name="Fan W."/>
        </authorList>
    </citation>
    <scope>NUCLEOTIDE SEQUENCE [LARGE SCALE GENOMIC DNA]</scope>
    <source>
        <strain evidence="1">SZHN2017</strain>
        <tissue evidence="1">Muscle</tissue>
    </source>
</reference>
<sequence length="104" mass="11644">MTHKNTVSLVEQIKQKHYKLSSVIPSLSQHHNYVENYVVKQHVSNMMLEVTDDTKVKAARCTSLTIHINNPGSSELSIDGKGAAASHHVTWWARDLSIPLLTKV</sequence>